<evidence type="ECO:0000313" key="2">
    <source>
        <dbReference type="Proteomes" id="UP000798662"/>
    </source>
</evidence>
<dbReference type="EMBL" id="CM020620">
    <property type="protein sequence ID" value="KAK1867353.1"/>
    <property type="molecule type" value="Genomic_DNA"/>
</dbReference>
<proteinExistence type="predicted"/>
<keyword evidence="2" id="KW-1185">Reference proteome</keyword>
<evidence type="ECO:0000313" key="1">
    <source>
        <dbReference type="EMBL" id="KAK1867353.1"/>
    </source>
</evidence>
<name>A0ACC3CB97_PYRYE</name>
<protein>
    <submittedName>
        <fullName evidence="1">Uncharacterized protein</fullName>
    </submittedName>
</protein>
<accession>A0ACC3CB97</accession>
<comment type="caution">
    <text evidence="1">The sequence shown here is derived from an EMBL/GenBank/DDBJ whole genome shotgun (WGS) entry which is preliminary data.</text>
</comment>
<organism evidence="1 2">
    <name type="scientific">Pyropia yezoensis</name>
    <name type="common">Susabi-nori</name>
    <name type="synonym">Porphyra yezoensis</name>
    <dbReference type="NCBI Taxonomy" id="2788"/>
    <lineage>
        <taxon>Eukaryota</taxon>
        <taxon>Rhodophyta</taxon>
        <taxon>Bangiophyceae</taxon>
        <taxon>Bangiales</taxon>
        <taxon>Bangiaceae</taxon>
        <taxon>Pyropia</taxon>
    </lineage>
</organism>
<gene>
    <name evidence="1" type="ORF">I4F81_009860</name>
</gene>
<dbReference type="Proteomes" id="UP000798662">
    <property type="component" value="Chromosome 3"/>
</dbReference>
<reference evidence="1" key="1">
    <citation type="submission" date="2019-11" db="EMBL/GenBank/DDBJ databases">
        <title>Nori genome reveals adaptations in red seaweeds to the harsh intertidal environment.</title>
        <authorList>
            <person name="Wang D."/>
            <person name="Mao Y."/>
        </authorList>
    </citation>
    <scope>NUCLEOTIDE SEQUENCE</scope>
    <source>
        <tissue evidence="1">Gametophyte</tissue>
    </source>
</reference>
<sequence length="422" mass="40628">MTAAAAAAAAAPSPARQRTAAEAGWLLGAPVAPLTVVPPLPVLVATGTPSAAAAAAAAAAAVATNTSRAAAAPLVDPHAASLAGRGRWPGFGGGAPPPWLTATAAATAANAASPAVSVLGFAAAAAAAPPAAGCGCAVATVAGGWGRRRRAMCGEPPPPLAALGHHTFAPRCPTLGHWPPRAAATAVRASGPAGGGGGNDDVNDLLDAASRLASRLAAGTAAWARRHRATPEGRALLATVAASTAVFAAWRLAPSTFMARHFTLTPAAVTAFRRRGHTLVTSFFSHASAPHYAANMYMLVSFAPALTAVLPPGVDAAPAFAAVYLGGGVAGAAARLAATAAAAAAAAASASPRGGGGRLALPPASLGASGSVLALVYAVAAAAPDTPVAVLGVMPSTLGEVALGGALLNALGALRGWPPVWL</sequence>